<evidence type="ECO:0000313" key="1">
    <source>
        <dbReference type="EMBL" id="KLL11570.1"/>
    </source>
</evidence>
<dbReference type="EMBL" id="JWIO01000014">
    <property type="protein sequence ID" value="KLL11570.1"/>
    <property type="molecule type" value="Genomic_DNA"/>
</dbReference>
<dbReference type="RefSeq" id="WP_047222930.1">
    <property type="nucleotide sequence ID" value="NZ_JWIO01000014.1"/>
</dbReference>
<organism evidence="1 2">
    <name type="scientific">Protofrankia coriariae</name>
    <dbReference type="NCBI Taxonomy" id="1562887"/>
    <lineage>
        <taxon>Bacteria</taxon>
        <taxon>Bacillati</taxon>
        <taxon>Actinomycetota</taxon>
        <taxon>Actinomycetes</taxon>
        <taxon>Frankiales</taxon>
        <taxon>Frankiaceae</taxon>
        <taxon>Protofrankia</taxon>
    </lineage>
</organism>
<comment type="caution">
    <text evidence="1">The sequence shown here is derived from an EMBL/GenBank/DDBJ whole genome shotgun (WGS) entry which is preliminary data.</text>
</comment>
<name>A0ABR5F4H3_9ACTN</name>
<gene>
    <name evidence="1" type="ORF">FrCorBMG51_11060</name>
</gene>
<dbReference type="Proteomes" id="UP000035425">
    <property type="component" value="Unassembled WGS sequence"/>
</dbReference>
<protein>
    <submittedName>
        <fullName evidence="1">Uncharacterized protein</fullName>
    </submittedName>
</protein>
<reference evidence="1 2" key="1">
    <citation type="submission" date="2014-12" db="EMBL/GenBank/DDBJ databases">
        <title>Frankia sp. BMG5.1 draft genome.</title>
        <authorList>
            <person name="Gtari M."/>
            <person name="Ghodhbane-Gtari F."/>
            <person name="Nouioui I."/>
            <person name="Ktari A."/>
            <person name="Hezbri K."/>
            <person name="Mimouni W."/>
            <person name="Sbissi I."/>
            <person name="Ayari A."/>
            <person name="Yamanaka T."/>
            <person name="Normand P."/>
            <person name="Tisa L.S."/>
            <person name="Boudabous A."/>
        </authorList>
    </citation>
    <scope>NUCLEOTIDE SEQUENCE [LARGE SCALE GENOMIC DNA]</scope>
    <source>
        <strain evidence="1 2">BMG5.1</strain>
    </source>
</reference>
<keyword evidence="2" id="KW-1185">Reference proteome</keyword>
<sequence>MSAGAELLTAQEKRVVELLAEVAGLLGEIVGPDEPARSGDVAELVHHVHAIQNTVLSQAAARAYPTVYRLLGGSLPTVPAADGG</sequence>
<evidence type="ECO:0000313" key="2">
    <source>
        <dbReference type="Proteomes" id="UP000035425"/>
    </source>
</evidence>
<accession>A0ABR5F4H3</accession>
<proteinExistence type="predicted"/>